<keyword evidence="3" id="KW-1185">Reference proteome</keyword>
<dbReference type="PANTHER" id="PTHR31435:SF9">
    <property type="entry name" value="PROTEIN NATD1"/>
    <property type="match status" value="1"/>
</dbReference>
<dbReference type="RefSeq" id="WP_170882555.1">
    <property type="nucleotide sequence ID" value="NZ_JABEYA020000003.1"/>
</dbReference>
<protein>
    <submittedName>
        <fullName evidence="2">GNAT family N-acetyltransferase</fullName>
        <ecNumber evidence="2">2.3.1.-</ecNumber>
    </submittedName>
</protein>
<organism evidence="2 3">
    <name type="scientific">Vibrio ostreicida</name>
    <dbReference type="NCBI Taxonomy" id="526588"/>
    <lineage>
        <taxon>Bacteria</taxon>
        <taxon>Pseudomonadati</taxon>
        <taxon>Pseudomonadota</taxon>
        <taxon>Gammaproteobacteria</taxon>
        <taxon>Vibrionales</taxon>
        <taxon>Vibrionaceae</taxon>
        <taxon>Vibrio</taxon>
    </lineage>
</organism>
<dbReference type="InterPro" id="IPR016181">
    <property type="entry name" value="Acyl_CoA_acyltransferase"/>
</dbReference>
<dbReference type="GO" id="GO:0016746">
    <property type="term" value="F:acyltransferase activity"/>
    <property type="evidence" value="ECO:0007669"/>
    <property type="project" value="UniProtKB-KW"/>
</dbReference>
<reference evidence="3" key="1">
    <citation type="journal article" date="2019" name="Int. J. Syst. Evol. Microbiol.">
        <title>The Global Catalogue of Microorganisms (GCM) 10K type strain sequencing project: providing services to taxonomists for standard genome sequencing and annotation.</title>
        <authorList>
            <consortium name="The Broad Institute Genomics Platform"/>
            <consortium name="The Broad Institute Genome Sequencing Center for Infectious Disease"/>
            <person name="Wu L."/>
            <person name="Ma J."/>
        </authorList>
    </citation>
    <scope>NUCLEOTIDE SEQUENCE [LARGE SCALE GENOMIC DNA]</scope>
    <source>
        <strain evidence="3">CECT 7398</strain>
    </source>
</reference>
<sequence>MTNELFLDKTNALFRIQLTAEYDAIVRFEIRHGIYCITSTKVPQALQGMGYGKVMMRALLPELERMEVKIEPLCSYVAHYLEKHPEWSHLVAQPTR</sequence>
<dbReference type="PROSITE" id="PS51729">
    <property type="entry name" value="GNAT_YJDJ"/>
    <property type="match status" value="1"/>
</dbReference>
<evidence type="ECO:0000259" key="1">
    <source>
        <dbReference type="PROSITE" id="PS51729"/>
    </source>
</evidence>
<dbReference type="Gene3D" id="3.40.630.30">
    <property type="match status" value="1"/>
</dbReference>
<evidence type="ECO:0000313" key="2">
    <source>
        <dbReference type="EMBL" id="MDN3612316.1"/>
    </source>
</evidence>
<name>A0ABT8BYZ4_9VIBR</name>
<dbReference type="Proteomes" id="UP001238540">
    <property type="component" value="Unassembled WGS sequence"/>
</dbReference>
<dbReference type="Pfam" id="PF14542">
    <property type="entry name" value="Acetyltransf_CG"/>
    <property type="match status" value="1"/>
</dbReference>
<comment type="caution">
    <text evidence="2">The sequence shown here is derived from an EMBL/GenBank/DDBJ whole genome shotgun (WGS) entry which is preliminary data.</text>
</comment>
<dbReference type="SUPFAM" id="SSF55729">
    <property type="entry name" value="Acyl-CoA N-acyltransferases (Nat)"/>
    <property type="match status" value="1"/>
</dbReference>
<accession>A0ABT8BYZ4</accession>
<dbReference type="InterPro" id="IPR045057">
    <property type="entry name" value="Gcn5-rel_NAT"/>
</dbReference>
<proteinExistence type="predicted"/>
<keyword evidence="2" id="KW-0012">Acyltransferase</keyword>
<dbReference type="EMBL" id="JAUFQC010000027">
    <property type="protein sequence ID" value="MDN3612316.1"/>
    <property type="molecule type" value="Genomic_DNA"/>
</dbReference>
<dbReference type="InterPro" id="IPR031165">
    <property type="entry name" value="GNAT_YJDJ"/>
</dbReference>
<dbReference type="EC" id="2.3.1.-" evidence="2"/>
<keyword evidence="2" id="KW-0808">Transferase</keyword>
<gene>
    <name evidence="2" type="ORF">QWZ16_22220</name>
</gene>
<dbReference type="PANTHER" id="PTHR31435">
    <property type="entry name" value="PROTEIN NATD1"/>
    <property type="match status" value="1"/>
</dbReference>
<feature type="domain" description="N-acetyltransferase" evidence="1">
    <location>
        <begin position="6"/>
        <end position="92"/>
    </location>
</feature>
<evidence type="ECO:0000313" key="3">
    <source>
        <dbReference type="Proteomes" id="UP001238540"/>
    </source>
</evidence>